<sequence>MTVIVEQIVSADGFAAAPDGGIGFMGVANANANDEAQLRMLEDVDAIVLGRTTYGMFADYWPHADPADEPVAQPIARLPKLVVSATLERAPWGDGEIEVLRPDPDAVAAVRALEARFPTVIVWGSLTLTDALFAAGAVDRLRLRAVPALLGEGRRIAPEALGSGEPGYRELRHTSTEALASGHVVTEYALT</sequence>
<name>A0ABQ2KRR9_9MICO</name>
<organism evidence="2 3">
    <name type="scientific">Agrococcus terreus</name>
    <dbReference type="NCBI Taxonomy" id="574649"/>
    <lineage>
        <taxon>Bacteria</taxon>
        <taxon>Bacillati</taxon>
        <taxon>Actinomycetota</taxon>
        <taxon>Actinomycetes</taxon>
        <taxon>Micrococcales</taxon>
        <taxon>Microbacteriaceae</taxon>
        <taxon>Agrococcus</taxon>
    </lineage>
</organism>
<feature type="domain" description="Bacterial bifunctional deaminase-reductase C-terminal" evidence="1">
    <location>
        <begin position="2"/>
        <end position="184"/>
    </location>
</feature>
<protein>
    <submittedName>
        <fullName evidence="2">Deaminase</fullName>
    </submittedName>
</protein>
<evidence type="ECO:0000313" key="2">
    <source>
        <dbReference type="EMBL" id="GGN89401.1"/>
    </source>
</evidence>
<dbReference type="PANTHER" id="PTHR38011:SF11">
    <property type="entry name" value="2,5-DIAMINO-6-RIBOSYLAMINO-4(3H)-PYRIMIDINONE 5'-PHOSPHATE REDUCTASE"/>
    <property type="match status" value="1"/>
</dbReference>
<comment type="caution">
    <text evidence="2">The sequence shown here is derived from an EMBL/GenBank/DDBJ whole genome shotgun (WGS) entry which is preliminary data.</text>
</comment>
<dbReference type="Pfam" id="PF01872">
    <property type="entry name" value="RibD_C"/>
    <property type="match status" value="1"/>
</dbReference>
<dbReference type="SUPFAM" id="SSF53597">
    <property type="entry name" value="Dihydrofolate reductase-like"/>
    <property type="match status" value="1"/>
</dbReference>
<dbReference type="PANTHER" id="PTHR38011">
    <property type="entry name" value="DIHYDROFOLATE REDUCTASE FAMILY PROTEIN (AFU_ORTHOLOGUE AFUA_8G06820)"/>
    <property type="match status" value="1"/>
</dbReference>
<accession>A0ABQ2KRR9</accession>
<dbReference type="Gene3D" id="3.40.430.10">
    <property type="entry name" value="Dihydrofolate Reductase, subunit A"/>
    <property type="match status" value="1"/>
</dbReference>
<dbReference type="InterPro" id="IPR002734">
    <property type="entry name" value="RibDG_C"/>
</dbReference>
<dbReference type="EMBL" id="BMLM01000002">
    <property type="protein sequence ID" value="GGN89401.1"/>
    <property type="molecule type" value="Genomic_DNA"/>
</dbReference>
<evidence type="ECO:0000313" key="3">
    <source>
        <dbReference type="Proteomes" id="UP000626982"/>
    </source>
</evidence>
<dbReference type="Proteomes" id="UP000626982">
    <property type="component" value="Unassembled WGS sequence"/>
</dbReference>
<dbReference type="InterPro" id="IPR024072">
    <property type="entry name" value="DHFR-like_dom_sf"/>
</dbReference>
<evidence type="ECO:0000259" key="1">
    <source>
        <dbReference type="Pfam" id="PF01872"/>
    </source>
</evidence>
<keyword evidence="3" id="KW-1185">Reference proteome</keyword>
<dbReference type="RefSeq" id="WP_188718725.1">
    <property type="nucleotide sequence ID" value="NZ_BAABBD010000004.1"/>
</dbReference>
<proteinExistence type="predicted"/>
<gene>
    <name evidence="2" type="ORF">GCM10010968_26040</name>
</gene>
<dbReference type="InterPro" id="IPR050765">
    <property type="entry name" value="Riboflavin_Biosynth_HTPR"/>
</dbReference>
<reference evidence="3" key="1">
    <citation type="journal article" date="2019" name="Int. J. Syst. Evol. Microbiol.">
        <title>The Global Catalogue of Microorganisms (GCM) 10K type strain sequencing project: providing services to taxonomists for standard genome sequencing and annotation.</title>
        <authorList>
            <consortium name="The Broad Institute Genomics Platform"/>
            <consortium name="The Broad Institute Genome Sequencing Center for Infectious Disease"/>
            <person name="Wu L."/>
            <person name="Ma J."/>
        </authorList>
    </citation>
    <scope>NUCLEOTIDE SEQUENCE [LARGE SCALE GENOMIC DNA]</scope>
    <source>
        <strain evidence="3">CGMCC 1.6960</strain>
    </source>
</reference>